<evidence type="ECO:0000313" key="2">
    <source>
        <dbReference type="Proteomes" id="UP001357223"/>
    </source>
</evidence>
<dbReference type="InterPro" id="IPR025622">
    <property type="entry name" value="YqzE"/>
</dbReference>
<keyword evidence="2" id="KW-1185">Reference proteome</keyword>
<dbReference type="EMBL" id="CP137640">
    <property type="protein sequence ID" value="WVX82756.1"/>
    <property type="molecule type" value="Genomic_DNA"/>
</dbReference>
<dbReference type="Proteomes" id="UP001357223">
    <property type="component" value="Chromosome"/>
</dbReference>
<dbReference type="RefSeq" id="WP_338451651.1">
    <property type="nucleotide sequence ID" value="NZ_CP137640.1"/>
</dbReference>
<reference evidence="1 2" key="1">
    <citation type="submission" date="2023-10" db="EMBL/GenBank/DDBJ databases">
        <title>Niallia locisalis sp.nov. isolated from a salt pond sample.</title>
        <authorList>
            <person name="Li X.-J."/>
            <person name="Dong L."/>
        </authorList>
    </citation>
    <scope>NUCLEOTIDE SEQUENCE [LARGE SCALE GENOMIC DNA]</scope>
    <source>
        <strain evidence="1 2">DSM 29761</strain>
    </source>
</reference>
<evidence type="ECO:0000313" key="1">
    <source>
        <dbReference type="EMBL" id="WVX82756.1"/>
    </source>
</evidence>
<name>A0ABZ2CI05_9BACI</name>
<protein>
    <submittedName>
        <fullName evidence="1">YqzE family protein</fullName>
    </submittedName>
</protein>
<dbReference type="Pfam" id="PF14038">
    <property type="entry name" value="YqzE"/>
    <property type="match status" value="1"/>
</dbReference>
<proteinExistence type="predicted"/>
<organism evidence="1 2">
    <name type="scientific">Niallia oryzisoli</name>
    <dbReference type="NCBI Taxonomy" id="1737571"/>
    <lineage>
        <taxon>Bacteria</taxon>
        <taxon>Bacillati</taxon>
        <taxon>Bacillota</taxon>
        <taxon>Bacilli</taxon>
        <taxon>Bacillales</taxon>
        <taxon>Bacillaceae</taxon>
        <taxon>Niallia</taxon>
    </lineage>
</organism>
<sequence>MKTNDYVKYVTQTVVQYIDQPKDERRKLRQEKKDKRATFMYRWFGIIPYVLMLKLRERKVQKSQKVREAD</sequence>
<gene>
    <name evidence="1" type="ORF">R4Z09_07170</name>
</gene>
<accession>A0ABZ2CI05</accession>